<dbReference type="OrthoDB" id="7870532at2"/>
<dbReference type="Proteomes" id="UP000403266">
    <property type="component" value="Unassembled WGS sequence"/>
</dbReference>
<dbReference type="Pfam" id="PF20339">
    <property type="entry name" value="DUF6634"/>
    <property type="match status" value="1"/>
</dbReference>
<proteinExistence type="predicted"/>
<dbReference type="AlphaFoldDB" id="A0A5N7MZT2"/>
<keyword evidence="2" id="KW-1185">Reference proteome</keyword>
<name>A0A5N7MZT2_9HYPH</name>
<protein>
    <submittedName>
        <fullName evidence="1">Uncharacterized protein</fullName>
    </submittedName>
</protein>
<dbReference type="InterPro" id="IPR046574">
    <property type="entry name" value="DUF6634"/>
</dbReference>
<dbReference type="RefSeq" id="WP_152716230.1">
    <property type="nucleotide sequence ID" value="NZ_VOSJ01000243.1"/>
</dbReference>
<evidence type="ECO:0000313" key="1">
    <source>
        <dbReference type="EMBL" id="MPR29406.1"/>
    </source>
</evidence>
<organism evidence="1 2">
    <name type="scientific">Microvirga tunisiensis</name>
    <dbReference type="NCBI Taxonomy" id="2108360"/>
    <lineage>
        <taxon>Bacteria</taxon>
        <taxon>Pseudomonadati</taxon>
        <taxon>Pseudomonadota</taxon>
        <taxon>Alphaproteobacteria</taxon>
        <taxon>Hyphomicrobiales</taxon>
        <taxon>Methylobacteriaceae</taxon>
        <taxon>Microvirga</taxon>
    </lineage>
</organism>
<sequence length="113" mass="12817">MILITREHGPFRGLLDLEIDRLVRLTADLMAVRHSRGPTKSDLEDTPILGNWERGTRSVACLIGNVCDHPMLPGKERLVATSDLWILAPDQGWARTMSRWYRLGRPREASLIS</sequence>
<accession>A0A5N7MZT2</accession>
<comment type="caution">
    <text evidence="1">The sequence shown here is derived from an EMBL/GenBank/DDBJ whole genome shotgun (WGS) entry which is preliminary data.</text>
</comment>
<gene>
    <name evidence="1" type="ORF">FS320_31020</name>
</gene>
<dbReference type="EMBL" id="VOSK01000227">
    <property type="protein sequence ID" value="MPR29406.1"/>
    <property type="molecule type" value="Genomic_DNA"/>
</dbReference>
<reference evidence="1 2" key="1">
    <citation type="journal article" date="2019" name="Syst. Appl. Microbiol.">
        <title>Microvirga tunisiensis sp. nov., a root nodule symbiotic bacterium isolated from Lupinus micranthus and L. luteus grown in Northern Tunisia.</title>
        <authorList>
            <person name="Msaddak A."/>
            <person name="Rejili M."/>
            <person name="Duran D."/>
            <person name="Mars M."/>
            <person name="Palacios J.M."/>
            <person name="Ruiz-Argueso T."/>
            <person name="Rey L."/>
            <person name="Imperial J."/>
        </authorList>
    </citation>
    <scope>NUCLEOTIDE SEQUENCE [LARGE SCALE GENOMIC DNA]</scope>
    <source>
        <strain evidence="1 2">Lmie10</strain>
    </source>
</reference>
<evidence type="ECO:0000313" key="2">
    <source>
        <dbReference type="Proteomes" id="UP000403266"/>
    </source>
</evidence>